<gene>
    <name evidence="2" type="ORF">TBK1r_75710</name>
</gene>
<dbReference type="Proteomes" id="UP000318081">
    <property type="component" value="Chromosome"/>
</dbReference>
<dbReference type="RefSeq" id="WP_145220907.1">
    <property type="nucleotide sequence ID" value="NZ_CP036432.1"/>
</dbReference>
<evidence type="ECO:0000313" key="3">
    <source>
        <dbReference type="Proteomes" id="UP000318081"/>
    </source>
</evidence>
<protein>
    <submittedName>
        <fullName evidence="2">Uncharacterized protein</fullName>
    </submittedName>
</protein>
<proteinExistence type="predicted"/>
<keyword evidence="3" id="KW-1185">Reference proteome</keyword>
<reference evidence="2 3" key="1">
    <citation type="submission" date="2019-02" db="EMBL/GenBank/DDBJ databases">
        <title>Deep-cultivation of Planctomycetes and their phenomic and genomic characterization uncovers novel biology.</title>
        <authorList>
            <person name="Wiegand S."/>
            <person name="Jogler M."/>
            <person name="Boedeker C."/>
            <person name="Pinto D."/>
            <person name="Vollmers J."/>
            <person name="Rivas-Marin E."/>
            <person name="Kohn T."/>
            <person name="Peeters S.H."/>
            <person name="Heuer A."/>
            <person name="Rast P."/>
            <person name="Oberbeckmann S."/>
            <person name="Bunk B."/>
            <person name="Jeske O."/>
            <person name="Meyerdierks A."/>
            <person name="Storesund J.E."/>
            <person name="Kallscheuer N."/>
            <person name="Luecker S."/>
            <person name="Lage O.M."/>
            <person name="Pohl T."/>
            <person name="Merkel B.J."/>
            <person name="Hornburger P."/>
            <person name="Mueller R.-W."/>
            <person name="Bruemmer F."/>
            <person name="Labrenz M."/>
            <person name="Spormann A.M."/>
            <person name="Op den Camp H."/>
            <person name="Overmann J."/>
            <person name="Amann R."/>
            <person name="Jetten M.S.M."/>
            <person name="Mascher T."/>
            <person name="Medema M.H."/>
            <person name="Devos D.P."/>
            <person name="Kaster A.-K."/>
            <person name="Ovreas L."/>
            <person name="Rohde M."/>
            <person name="Galperin M.Y."/>
            <person name="Jogler C."/>
        </authorList>
    </citation>
    <scope>NUCLEOTIDE SEQUENCE [LARGE SCALE GENOMIC DNA]</scope>
    <source>
        <strain evidence="2 3">TBK1r</strain>
    </source>
</reference>
<evidence type="ECO:0000313" key="2">
    <source>
        <dbReference type="EMBL" id="QDV88537.1"/>
    </source>
</evidence>
<evidence type="ECO:0000256" key="1">
    <source>
        <dbReference type="SAM" id="MobiDB-lite"/>
    </source>
</evidence>
<name>A0ABX5Y2N4_9BACT</name>
<dbReference type="EMBL" id="CP036432">
    <property type="protein sequence ID" value="QDV88537.1"/>
    <property type="molecule type" value="Genomic_DNA"/>
</dbReference>
<sequence>MPQYTDQEIIDAIRRSDGTARAAARVLGCHRETIARRVKDSSAIAEALREANDCTTDEAVGQLKRAIKRGKAWAIKFWLATQGRHAGFTTSMTANAADRSASVIIVRDQSQIPEPTGDGMQIILPDNGRGGLRTDQAET</sequence>
<organism evidence="2 3">
    <name type="scientific">Stieleria magnilauensis</name>
    <dbReference type="NCBI Taxonomy" id="2527963"/>
    <lineage>
        <taxon>Bacteria</taxon>
        <taxon>Pseudomonadati</taxon>
        <taxon>Planctomycetota</taxon>
        <taxon>Planctomycetia</taxon>
        <taxon>Pirellulales</taxon>
        <taxon>Pirellulaceae</taxon>
        <taxon>Stieleria</taxon>
    </lineage>
</organism>
<feature type="region of interest" description="Disordered" evidence="1">
    <location>
        <begin position="115"/>
        <end position="139"/>
    </location>
</feature>
<accession>A0ABX5Y2N4</accession>